<dbReference type="PANTHER" id="PTHR10353:SF36">
    <property type="entry name" value="LP05116P"/>
    <property type="match status" value="1"/>
</dbReference>
<evidence type="ECO:0000256" key="1">
    <source>
        <dbReference type="ARBA" id="ARBA00010838"/>
    </source>
</evidence>
<evidence type="ECO:0000256" key="3">
    <source>
        <dbReference type="ARBA" id="ARBA00023295"/>
    </source>
</evidence>
<dbReference type="PRINTS" id="PR00131">
    <property type="entry name" value="GLHYDRLASE1"/>
</dbReference>
<evidence type="ECO:0000313" key="6">
    <source>
        <dbReference type="Proteomes" id="UP001164286"/>
    </source>
</evidence>
<dbReference type="EMBL" id="JAKWFO010000001">
    <property type="protein sequence ID" value="KAI9639650.1"/>
    <property type="molecule type" value="Genomic_DNA"/>
</dbReference>
<dbReference type="Gene3D" id="3.20.20.80">
    <property type="entry name" value="Glycosidases"/>
    <property type="match status" value="1"/>
</dbReference>
<evidence type="ECO:0000313" key="5">
    <source>
        <dbReference type="EMBL" id="KAI9639650.1"/>
    </source>
</evidence>
<name>A0AA38HFJ8_9TREE</name>
<proteinExistence type="inferred from homology"/>
<keyword evidence="2 5" id="KW-0378">Hydrolase</keyword>
<protein>
    <submittedName>
        <fullName evidence="5">Glycoside hydrolase family 1 protein</fullName>
    </submittedName>
</protein>
<evidence type="ECO:0000256" key="4">
    <source>
        <dbReference type="RuleBase" id="RU003690"/>
    </source>
</evidence>
<comment type="similarity">
    <text evidence="1 4">Belongs to the glycosyl hydrolase 1 family.</text>
</comment>
<evidence type="ECO:0000256" key="2">
    <source>
        <dbReference type="ARBA" id="ARBA00022801"/>
    </source>
</evidence>
<dbReference type="PANTHER" id="PTHR10353">
    <property type="entry name" value="GLYCOSYL HYDROLASE"/>
    <property type="match status" value="1"/>
</dbReference>
<dbReference type="SUPFAM" id="SSF51445">
    <property type="entry name" value="(Trans)glycosidases"/>
    <property type="match status" value="1"/>
</dbReference>
<dbReference type="GO" id="GO:0008422">
    <property type="term" value="F:beta-glucosidase activity"/>
    <property type="evidence" value="ECO:0007669"/>
    <property type="project" value="TreeGrafter"/>
</dbReference>
<dbReference type="AlphaFoldDB" id="A0AA38HFJ8"/>
<sequence>MPSPADLILSDPTLASVLPASFAYGAASASHQIEGHIAADGKGPNVWDIILKDKKGENGEDACNSYEQWQEDVDLLKLYGANTYRFSISWARIFPDGDCTKTPNEAGIKYYSTLIDALLEAKIQPCITIFHWDHPQALEDKYGSFSDERIVDDFVGFAKVLFERLGDRCKFWITINEPHIFTLFSSLTYMSERWDYDSSYGKLARILLLCHAKTVDLYRREFQPEQKGTIGITYNCDWTEPIDSSVEAKEAAQGVRHNVLSLFADPVFLGSWPDYIKKQQGEHAPQFSEAEWKLVKGSSDFFGLNHYGTTYTTGKRLDRATADRFQVGFGFYERVFEKDGVKIGNKGENGHPHDVPWGFRKLLQYIADRYTRSANIPIYITENGFPVEGEGDLSREEAIKDVQRQAYYAGYLRQLFEASRDDGINIGGYMAWSLLE</sequence>
<dbReference type="InterPro" id="IPR017853">
    <property type="entry name" value="GH"/>
</dbReference>
<dbReference type="GeneID" id="77727086"/>
<keyword evidence="6" id="KW-1185">Reference proteome</keyword>
<gene>
    <name evidence="5" type="ORF">MKK02DRAFT_29664</name>
</gene>
<dbReference type="GO" id="GO:0005975">
    <property type="term" value="P:carbohydrate metabolic process"/>
    <property type="evidence" value="ECO:0007669"/>
    <property type="project" value="InterPro"/>
</dbReference>
<dbReference type="Proteomes" id="UP001164286">
    <property type="component" value="Unassembled WGS sequence"/>
</dbReference>
<accession>A0AA38HFJ8</accession>
<reference evidence="5" key="1">
    <citation type="journal article" date="2022" name="G3 (Bethesda)">
        <title>High quality genome of the basidiomycete yeast Dioszegia hungarica PDD-24b-2 isolated from cloud water.</title>
        <authorList>
            <person name="Jarrige D."/>
            <person name="Haridas S."/>
            <person name="Bleykasten-Grosshans C."/>
            <person name="Joly M."/>
            <person name="Nadalig T."/>
            <person name="Sancelme M."/>
            <person name="Vuilleumier S."/>
            <person name="Grigoriev I.V."/>
            <person name="Amato P."/>
            <person name="Bringel F."/>
        </authorList>
    </citation>
    <scope>NUCLEOTIDE SEQUENCE</scope>
    <source>
        <strain evidence="5">PDD-24b-2</strain>
    </source>
</reference>
<comment type="caution">
    <text evidence="5">The sequence shown here is derived from an EMBL/GenBank/DDBJ whole genome shotgun (WGS) entry which is preliminary data.</text>
</comment>
<keyword evidence="3" id="KW-0326">Glycosidase</keyword>
<dbReference type="Pfam" id="PF00232">
    <property type="entry name" value="Glyco_hydro_1"/>
    <property type="match status" value="1"/>
</dbReference>
<dbReference type="InterPro" id="IPR001360">
    <property type="entry name" value="Glyco_hydro_1"/>
</dbReference>
<dbReference type="RefSeq" id="XP_052949427.1">
    <property type="nucleotide sequence ID" value="XM_053087881.1"/>
</dbReference>
<organism evidence="5 6">
    <name type="scientific">Dioszegia hungarica</name>
    <dbReference type="NCBI Taxonomy" id="4972"/>
    <lineage>
        <taxon>Eukaryota</taxon>
        <taxon>Fungi</taxon>
        <taxon>Dikarya</taxon>
        <taxon>Basidiomycota</taxon>
        <taxon>Agaricomycotina</taxon>
        <taxon>Tremellomycetes</taxon>
        <taxon>Tremellales</taxon>
        <taxon>Bulleribasidiaceae</taxon>
        <taxon>Dioszegia</taxon>
    </lineage>
</organism>